<protein>
    <recommendedName>
        <fullName evidence="1">Thiamine phosphate synthase/TenI domain-containing protein</fullName>
    </recommendedName>
</protein>
<dbReference type="Gene3D" id="3.20.20.70">
    <property type="entry name" value="Aldolase class I"/>
    <property type="match status" value="1"/>
</dbReference>
<name>A0A5S9PJ12_9HYPH</name>
<proteinExistence type="predicted"/>
<accession>A0A5S9PJ12</accession>
<dbReference type="RefSeq" id="WP_159599852.1">
    <property type="nucleotide sequence ID" value="NZ_CACSAS010000001.1"/>
</dbReference>
<dbReference type="EMBL" id="CACSAS010000001">
    <property type="protein sequence ID" value="CAA0104145.1"/>
    <property type="molecule type" value="Genomic_DNA"/>
</dbReference>
<evidence type="ECO:0000313" key="3">
    <source>
        <dbReference type="Proteomes" id="UP000433050"/>
    </source>
</evidence>
<dbReference type="Proteomes" id="UP000433050">
    <property type="component" value="Unassembled WGS sequence"/>
</dbReference>
<sequence>MARSPARHDPEPARPAPRLYVLVSLPEAPADVAARAEVLRAAGQLADIAAVLIRPGAAAQGDNAVATLQPLVAASHAIGAACLVEGNAALAGAAEADGAHLDGIAALKSAIPALRPHGIAGAGGLRTKHDAMTAAESGADYVMFGEPDAAGRRQPFEATLERIEWWAQLFEPPCVGYARTLEEVDALVEAGADFIAVDTLLLDAPQDGAHALAERLTAGGET</sequence>
<dbReference type="InterPro" id="IPR036206">
    <property type="entry name" value="ThiamineP_synth_sf"/>
</dbReference>
<dbReference type="SUPFAM" id="SSF51391">
    <property type="entry name" value="Thiamin phosphate synthase"/>
    <property type="match status" value="1"/>
</dbReference>
<evidence type="ECO:0000313" key="2">
    <source>
        <dbReference type="EMBL" id="CAA0104145.1"/>
    </source>
</evidence>
<dbReference type="InterPro" id="IPR013785">
    <property type="entry name" value="Aldolase_TIM"/>
</dbReference>
<dbReference type="GO" id="GO:0009228">
    <property type="term" value="P:thiamine biosynthetic process"/>
    <property type="evidence" value="ECO:0007669"/>
    <property type="project" value="UniProtKB-KW"/>
</dbReference>
<gene>
    <name evidence="2" type="ORF">STARVERO_03096</name>
</gene>
<evidence type="ECO:0000259" key="1">
    <source>
        <dbReference type="Pfam" id="PF02581"/>
    </source>
</evidence>
<keyword evidence="3" id="KW-1185">Reference proteome</keyword>
<feature type="domain" description="Thiamine phosphate synthase/TenI" evidence="1">
    <location>
        <begin position="36"/>
        <end position="197"/>
    </location>
</feature>
<dbReference type="AlphaFoldDB" id="A0A5S9PJ12"/>
<organism evidence="2 3">
    <name type="scientific">Starkeya nomas</name>
    <dbReference type="NCBI Taxonomy" id="2666134"/>
    <lineage>
        <taxon>Bacteria</taxon>
        <taxon>Pseudomonadati</taxon>
        <taxon>Pseudomonadota</taxon>
        <taxon>Alphaproteobacteria</taxon>
        <taxon>Hyphomicrobiales</taxon>
        <taxon>Xanthobacteraceae</taxon>
        <taxon>Starkeya</taxon>
    </lineage>
</organism>
<dbReference type="InterPro" id="IPR022998">
    <property type="entry name" value="ThiamineP_synth_TenI"/>
</dbReference>
<reference evidence="2 3" key="1">
    <citation type="submission" date="2019-12" db="EMBL/GenBank/DDBJ databases">
        <authorList>
            <person name="Reyes-Prieto M."/>
        </authorList>
    </citation>
    <scope>NUCLEOTIDE SEQUENCE [LARGE SCALE GENOMIC DNA]</scope>
    <source>
        <strain evidence="2">HF14-78462</strain>
    </source>
</reference>
<dbReference type="Pfam" id="PF02581">
    <property type="entry name" value="TMP-TENI"/>
    <property type="match status" value="1"/>
</dbReference>